<gene>
    <name evidence="3" type="primary">SPOSA6832_00846</name>
</gene>
<dbReference type="InterPro" id="IPR025110">
    <property type="entry name" value="AMP-bd_C"/>
</dbReference>
<dbReference type="Pfam" id="PF00501">
    <property type="entry name" value="AMP-binding"/>
    <property type="match status" value="1"/>
</dbReference>
<feature type="domain" description="AMP-dependent synthetase/ligase" evidence="1">
    <location>
        <begin position="58"/>
        <end position="459"/>
    </location>
</feature>
<dbReference type="GO" id="GO:0016405">
    <property type="term" value="F:CoA-ligase activity"/>
    <property type="evidence" value="ECO:0007669"/>
    <property type="project" value="TreeGrafter"/>
</dbReference>
<feature type="non-terminal residue" evidence="3">
    <location>
        <position position="1"/>
    </location>
</feature>
<accession>A0A0D6EHF2</accession>
<dbReference type="PANTHER" id="PTHR24096">
    <property type="entry name" value="LONG-CHAIN-FATTY-ACID--COA LIGASE"/>
    <property type="match status" value="1"/>
</dbReference>
<dbReference type="InterPro" id="IPR042099">
    <property type="entry name" value="ANL_N_sf"/>
</dbReference>
<dbReference type="Pfam" id="PF13193">
    <property type="entry name" value="AMP-binding_C"/>
    <property type="match status" value="1"/>
</dbReference>
<keyword evidence="4" id="KW-1185">Reference proteome</keyword>
<evidence type="ECO:0000259" key="1">
    <source>
        <dbReference type="Pfam" id="PF00501"/>
    </source>
</evidence>
<dbReference type="Gene3D" id="3.30.300.30">
    <property type="match status" value="1"/>
</dbReference>
<evidence type="ECO:0000313" key="3">
    <source>
        <dbReference type="EMBL" id="CEQ39336.1"/>
    </source>
</evidence>
<organism evidence="3 4">
    <name type="scientific">Sporidiobolus salmonicolor</name>
    <name type="common">Yeast-like fungus</name>
    <name type="synonym">Sporobolomyces salmonicolor</name>
    <dbReference type="NCBI Taxonomy" id="5005"/>
    <lineage>
        <taxon>Eukaryota</taxon>
        <taxon>Fungi</taxon>
        <taxon>Dikarya</taxon>
        <taxon>Basidiomycota</taxon>
        <taxon>Pucciniomycotina</taxon>
        <taxon>Microbotryomycetes</taxon>
        <taxon>Sporidiobolales</taxon>
        <taxon>Sporidiobolaceae</taxon>
        <taxon>Sporobolomyces</taxon>
    </lineage>
</organism>
<evidence type="ECO:0000313" key="4">
    <source>
        <dbReference type="Proteomes" id="UP000243876"/>
    </source>
</evidence>
<dbReference type="OrthoDB" id="10253115at2759"/>
<evidence type="ECO:0000259" key="2">
    <source>
        <dbReference type="Pfam" id="PF13193"/>
    </source>
</evidence>
<feature type="domain" description="AMP-binding enzyme C-terminal" evidence="2">
    <location>
        <begin position="538"/>
        <end position="622"/>
    </location>
</feature>
<dbReference type="Proteomes" id="UP000243876">
    <property type="component" value="Unassembled WGS sequence"/>
</dbReference>
<dbReference type="GO" id="GO:0019748">
    <property type="term" value="P:secondary metabolic process"/>
    <property type="evidence" value="ECO:0007669"/>
    <property type="project" value="TreeGrafter"/>
</dbReference>
<dbReference type="InterPro" id="IPR000873">
    <property type="entry name" value="AMP-dep_synth/lig_dom"/>
</dbReference>
<proteinExistence type="predicted"/>
<dbReference type="EMBL" id="CENE01000002">
    <property type="protein sequence ID" value="CEQ39336.1"/>
    <property type="molecule type" value="Genomic_DNA"/>
</dbReference>
<dbReference type="AlphaFoldDB" id="A0A0D6EHF2"/>
<protein>
    <submittedName>
        <fullName evidence="3">SPOSA6832_00846-mRNA-1:cds</fullName>
    </submittedName>
</protein>
<name>A0A0D6EHF2_SPOSA</name>
<dbReference type="PANTHER" id="PTHR24096:SF393">
    <property type="entry name" value="LIGASE, PUTATIVE-RELATED"/>
    <property type="match status" value="1"/>
</dbReference>
<dbReference type="SUPFAM" id="SSF56801">
    <property type="entry name" value="Acetyl-CoA synthetase-like"/>
    <property type="match status" value="1"/>
</dbReference>
<dbReference type="Gene3D" id="3.40.50.12780">
    <property type="entry name" value="N-terminal domain of ligase-like"/>
    <property type="match status" value="1"/>
</dbReference>
<sequence length="649" mass="70970">MASSIPLPKRSLEECHRIMTGPGAPWEYEEKVIKGRRVKTYKQLPGSVRDFWLATKPFANREYIVYEDERLTFGAADAKIRHLASLFHQRGVRKGDRVAIAMRNLPEWALSFFAAHMLGAVAVAVNAWLSPEAFAHCLELTQPRIVLVDEERAKLLQDRIAPLRRQGCKAFFVTRSSQQIGAGLEKLEDALRASPARDLPDVNISPEDPAIIFFTSGTMSMPKGVLSTQRQFLTNRLNTSSAQARAILRQGLDLPAPDPKAPPRSVLLTIPLFHVMGCHSFLMLLTALGGKIVLMRKFDPVKASHIIRREGITSMGGVPHMVMQLIEHLEPSGELKLDGFSFGGGPASTRLPSDVKKKLPEVSAAQGFGLTGRLLRFYGMSGALLTAHVMCAEVNSVATSFAGDDYILRPASCGLAAPNVDLKIIPPESKKPVSDSPSLAPNEIGEICIAGANVAEGYYNDEKATKEAFEADGWFKSGDLGYLDEDGFLYIADRAKDIVRRLRPLRFDLLNSLTRPFPAFAALPQIIRSGENISSVSVENAIFQHDAVKEVAVVPVPCEVRGEEIAAVIVLHPHSSSSSSRRAEPPTEHSVQALVASQLPKHCVPALVVFAEGELPRNATGKVLKGEVKKVAVSEWERRRANKAGRAKL</sequence>
<dbReference type="InterPro" id="IPR045851">
    <property type="entry name" value="AMP-bd_C_sf"/>
</dbReference>
<reference evidence="4" key="1">
    <citation type="submission" date="2015-02" db="EMBL/GenBank/DDBJ databases">
        <authorList>
            <person name="Gon?alves P."/>
        </authorList>
    </citation>
    <scope>NUCLEOTIDE SEQUENCE [LARGE SCALE GENOMIC DNA]</scope>
</reference>